<keyword evidence="12" id="KW-0256">Endoplasmic reticulum</keyword>
<evidence type="ECO:0000256" key="18">
    <source>
        <dbReference type="ARBA" id="ARBA00023228"/>
    </source>
</evidence>
<evidence type="ECO:0000256" key="15">
    <source>
        <dbReference type="ARBA" id="ARBA00023049"/>
    </source>
</evidence>
<evidence type="ECO:0000256" key="4">
    <source>
        <dbReference type="ARBA" id="ARBA00004613"/>
    </source>
</evidence>
<dbReference type="Gene3D" id="3.50.30.30">
    <property type="match status" value="1"/>
</dbReference>
<evidence type="ECO:0000256" key="10">
    <source>
        <dbReference type="ARBA" id="ARBA00022729"/>
    </source>
</evidence>
<accession>A0A368MYD4</accession>
<dbReference type="InterPro" id="IPR007484">
    <property type="entry name" value="Peptidase_M28"/>
</dbReference>
<evidence type="ECO:0000313" key="22">
    <source>
        <dbReference type="EMBL" id="RCU42335.1"/>
    </source>
</evidence>
<keyword evidence="6" id="KW-0964">Secreted</keyword>
<comment type="subunit">
    <text evidence="19">Homodimer. The monomeric form is inactive while the homodimer is active.</text>
</comment>
<keyword evidence="18" id="KW-0458">Lysosome</keyword>
<dbReference type="OrthoDB" id="9769665at2"/>
<feature type="domain" description="Peptidase M28" evidence="21">
    <location>
        <begin position="265"/>
        <end position="443"/>
    </location>
</feature>
<dbReference type="GO" id="GO:0004180">
    <property type="term" value="F:carboxypeptidase activity"/>
    <property type="evidence" value="ECO:0007669"/>
    <property type="project" value="UniProtKB-KW"/>
</dbReference>
<name>A0A368MYD4_9FLAO</name>
<keyword evidence="7" id="KW-0121">Carboxypeptidase</keyword>
<dbReference type="Gene3D" id="3.40.630.10">
    <property type="entry name" value="Zn peptidases"/>
    <property type="match status" value="1"/>
</dbReference>
<dbReference type="Proteomes" id="UP000252172">
    <property type="component" value="Unassembled WGS sequence"/>
</dbReference>
<evidence type="ECO:0000256" key="1">
    <source>
        <dbReference type="ARBA" id="ARBA00004240"/>
    </source>
</evidence>
<reference evidence="22 23" key="1">
    <citation type="submission" date="2018-07" db="EMBL/GenBank/DDBJ databases">
        <title>Chryseobacterium lacus sp. nov., isolated from lake water.</title>
        <authorList>
            <person name="Li C.-M."/>
        </authorList>
    </citation>
    <scope>NUCLEOTIDE SEQUENCE [LARGE SCALE GENOMIC DNA]</scope>
    <source>
        <strain evidence="22 23">YLOS41</strain>
    </source>
</reference>
<keyword evidence="14" id="KW-0333">Golgi apparatus</keyword>
<evidence type="ECO:0000256" key="7">
    <source>
        <dbReference type="ARBA" id="ARBA00022645"/>
    </source>
</evidence>
<dbReference type="GO" id="GO:0005576">
    <property type="term" value="C:extracellular region"/>
    <property type="evidence" value="ECO:0007669"/>
    <property type="project" value="UniProtKB-SubCell"/>
</dbReference>
<evidence type="ECO:0000256" key="12">
    <source>
        <dbReference type="ARBA" id="ARBA00022824"/>
    </source>
</evidence>
<keyword evidence="8" id="KW-0645">Protease</keyword>
<evidence type="ECO:0000256" key="5">
    <source>
        <dbReference type="ARBA" id="ARBA00014116"/>
    </source>
</evidence>
<dbReference type="GO" id="GO:0070573">
    <property type="term" value="F:metallodipeptidase activity"/>
    <property type="evidence" value="ECO:0007669"/>
    <property type="project" value="InterPro"/>
</dbReference>
<evidence type="ECO:0000256" key="6">
    <source>
        <dbReference type="ARBA" id="ARBA00022525"/>
    </source>
</evidence>
<keyword evidence="16" id="KW-0865">Zymogen</keyword>
<dbReference type="SUPFAM" id="SSF53187">
    <property type="entry name" value="Zn-dependent exopeptidases"/>
    <property type="match status" value="1"/>
</dbReference>
<organism evidence="22 23">
    <name type="scientific">Chryseobacterium lacus</name>
    <dbReference type="NCBI Taxonomy" id="2058346"/>
    <lineage>
        <taxon>Bacteria</taxon>
        <taxon>Pseudomonadati</taxon>
        <taxon>Bacteroidota</taxon>
        <taxon>Flavobacteriia</taxon>
        <taxon>Flavobacteriales</taxon>
        <taxon>Weeksellaceae</taxon>
        <taxon>Chryseobacterium group</taxon>
        <taxon>Chryseobacterium</taxon>
    </lineage>
</organism>
<comment type="caution">
    <text evidence="22">The sequence shown here is derived from an EMBL/GenBank/DDBJ whole genome shotgun (WGS) entry which is preliminary data.</text>
</comment>
<dbReference type="RefSeq" id="WP_114304436.1">
    <property type="nucleotide sequence ID" value="NZ_QPIE01000007.1"/>
</dbReference>
<evidence type="ECO:0000256" key="2">
    <source>
        <dbReference type="ARBA" id="ARBA00004371"/>
    </source>
</evidence>
<evidence type="ECO:0000256" key="9">
    <source>
        <dbReference type="ARBA" id="ARBA00022723"/>
    </source>
</evidence>
<evidence type="ECO:0000313" key="23">
    <source>
        <dbReference type="Proteomes" id="UP000252172"/>
    </source>
</evidence>
<keyword evidence="9" id="KW-0479">Metal-binding</keyword>
<keyword evidence="11 22" id="KW-0378">Hydrolase</keyword>
<keyword evidence="10" id="KW-0732">Signal</keyword>
<dbReference type="PANTHER" id="PTHR12053">
    <property type="entry name" value="PROTEASE FAMILY M28 PLASMA GLUTAMATE CARBOXYPEPTIDASE-RELATED"/>
    <property type="match status" value="1"/>
</dbReference>
<keyword evidence="17" id="KW-0325">Glycoprotein</keyword>
<keyword evidence="13" id="KW-0862">Zinc</keyword>
<evidence type="ECO:0000256" key="20">
    <source>
        <dbReference type="ARBA" id="ARBA00033328"/>
    </source>
</evidence>
<sequence>MNKTLLLIPLFLGGILFSQKRPAQKPKIDFRTDFKKISDEIMLNSTAYENLRDLTQNIGARFSGTPSYDRAVEWAEKKFEENGGSAIRKQNVKIPVWERGREQFQISSRQGKWKNIKALSMGGSEGTSGKDITGEILYVPDLVAFNKLTTAEVRDKIVFFNYAFDQTLINPAEAYLDAGRYRWSAPSLASRKSAKAIITRSATSAFNDVPHTGSMYYDSDDKRKIPALTIGAKSADELEILLKKQSVTGKLNTTSGTKGETVVHNVIAEIPGNRSKSIILIGAHLDSWDISEGAHDNGAGVVQVLEVLRIFKKLEIQNQHTLRFVLFANEENGVHGGETYAAQVKKSGEKHLFAIESDAGGYSPRGISLDMIPQRRRQILASKQLFLPYGVYDFSQETAAQDILPLKKLGIPLAELVPDMQRYFDIHHTSEDTFDKINRRELNLGAVALAQMVYLIDNSW</sequence>
<evidence type="ECO:0000256" key="8">
    <source>
        <dbReference type="ARBA" id="ARBA00022670"/>
    </source>
</evidence>
<evidence type="ECO:0000256" key="3">
    <source>
        <dbReference type="ARBA" id="ARBA00004555"/>
    </source>
</evidence>
<evidence type="ECO:0000256" key="17">
    <source>
        <dbReference type="ARBA" id="ARBA00023180"/>
    </source>
</evidence>
<comment type="subcellular location">
    <subcellularLocation>
        <location evidence="1">Endoplasmic reticulum</location>
    </subcellularLocation>
    <subcellularLocation>
        <location evidence="3">Golgi apparatus</location>
    </subcellularLocation>
    <subcellularLocation>
        <location evidence="2">Lysosome</location>
    </subcellularLocation>
    <subcellularLocation>
        <location evidence="4">Secreted</location>
    </subcellularLocation>
</comment>
<dbReference type="AlphaFoldDB" id="A0A368MYD4"/>
<dbReference type="GO" id="GO:0005764">
    <property type="term" value="C:lysosome"/>
    <property type="evidence" value="ECO:0007669"/>
    <property type="project" value="UniProtKB-SubCell"/>
</dbReference>
<dbReference type="EMBL" id="QPIE01000007">
    <property type="protein sequence ID" value="RCU42335.1"/>
    <property type="molecule type" value="Genomic_DNA"/>
</dbReference>
<gene>
    <name evidence="22" type="ORF">DQ356_10445</name>
</gene>
<keyword evidence="23" id="KW-1185">Reference proteome</keyword>
<evidence type="ECO:0000256" key="16">
    <source>
        <dbReference type="ARBA" id="ARBA00023145"/>
    </source>
</evidence>
<protein>
    <recommendedName>
        <fullName evidence="5">Carboxypeptidase Q</fullName>
    </recommendedName>
    <alternativeName>
        <fullName evidence="20">Plasma glutamate carboxypeptidase</fullName>
    </alternativeName>
</protein>
<dbReference type="InterPro" id="IPR039866">
    <property type="entry name" value="CPQ"/>
</dbReference>
<proteinExistence type="predicted"/>
<keyword evidence="15" id="KW-0482">Metalloprotease</keyword>
<evidence type="ECO:0000256" key="11">
    <source>
        <dbReference type="ARBA" id="ARBA00022801"/>
    </source>
</evidence>
<dbReference type="GO" id="GO:0006508">
    <property type="term" value="P:proteolysis"/>
    <property type="evidence" value="ECO:0007669"/>
    <property type="project" value="UniProtKB-KW"/>
</dbReference>
<evidence type="ECO:0000256" key="13">
    <source>
        <dbReference type="ARBA" id="ARBA00022833"/>
    </source>
</evidence>
<evidence type="ECO:0000259" key="21">
    <source>
        <dbReference type="Pfam" id="PF04389"/>
    </source>
</evidence>
<evidence type="ECO:0000256" key="14">
    <source>
        <dbReference type="ARBA" id="ARBA00023034"/>
    </source>
</evidence>
<evidence type="ECO:0000256" key="19">
    <source>
        <dbReference type="ARBA" id="ARBA00025833"/>
    </source>
</evidence>
<dbReference type="GO" id="GO:0046872">
    <property type="term" value="F:metal ion binding"/>
    <property type="evidence" value="ECO:0007669"/>
    <property type="project" value="UniProtKB-KW"/>
</dbReference>
<dbReference type="Pfam" id="PF04389">
    <property type="entry name" value="Peptidase_M28"/>
    <property type="match status" value="1"/>
</dbReference>
<dbReference type="PANTHER" id="PTHR12053:SF3">
    <property type="entry name" value="CARBOXYPEPTIDASE Q"/>
    <property type="match status" value="1"/>
</dbReference>